<keyword evidence="5" id="KW-1185">Reference proteome</keyword>
<evidence type="ECO:0000313" key="4">
    <source>
        <dbReference type="EMBL" id="MXP14146.1"/>
    </source>
</evidence>
<dbReference type="AlphaFoldDB" id="A0A6L7GFA0"/>
<dbReference type="Gene3D" id="3.40.30.10">
    <property type="entry name" value="Glutaredoxin"/>
    <property type="match status" value="1"/>
</dbReference>
<name>A0A6L7GFA0_9SPHN</name>
<evidence type="ECO:0000256" key="1">
    <source>
        <dbReference type="PIRNR" id="PIRNR006386"/>
    </source>
</evidence>
<dbReference type="GO" id="GO:0004602">
    <property type="term" value="F:glutathione peroxidase activity"/>
    <property type="evidence" value="ECO:0007669"/>
    <property type="project" value="TreeGrafter"/>
</dbReference>
<dbReference type="PANTHER" id="PTHR42943:SF2">
    <property type="entry name" value="GLUTATHIONE S-TRANSFERASE KAPPA 1"/>
    <property type="match status" value="1"/>
</dbReference>
<organism evidence="4 5">
    <name type="scientific">Allopontixanthobacter confluentis</name>
    <dbReference type="NCBI Taxonomy" id="1849021"/>
    <lineage>
        <taxon>Bacteria</taxon>
        <taxon>Pseudomonadati</taxon>
        <taxon>Pseudomonadota</taxon>
        <taxon>Alphaproteobacteria</taxon>
        <taxon>Sphingomonadales</taxon>
        <taxon>Erythrobacteraceae</taxon>
        <taxon>Allopontixanthobacter</taxon>
    </lineage>
</organism>
<dbReference type="Pfam" id="PF01323">
    <property type="entry name" value="DSBA"/>
    <property type="match status" value="1"/>
</dbReference>
<keyword evidence="1 4" id="KW-0413">Isomerase</keyword>
<dbReference type="InterPro" id="IPR051924">
    <property type="entry name" value="GST_Kappa/NadH"/>
</dbReference>
<comment type="caution">
    <text evidence="4">The sequence shown here is derived from an EMBL/GenBank/DDBJ whole genome shotgun (WGS) entry which is preliminary data.</text>
</comment>
<dbReference type="OrthoDB" id="5244108at2"/>
<dbReference type="SUPFAM" id="SSF52833">
    <property type="entry name" value="Thioredoxin-like"/>
    <property type="match status" value="1"/>
</dbReference>
<dbReference type="InterPro" id="IPR036249">
    <property type="entry name" value="Thioredoxin-like_sf"/>
</dbReference>
<dbReference type="InterPro" id="IPR001853">
    <property type="entry name" value="DSBA-like_thioredoxin_dom"/>
</dbReference>
<dbReference type="EC" id="5.99.1.4" evidence="1"/>
<dbReference type="PANTHER" id="PTHR42943">
    <property type="entry name" value="GLUTATHIONE S-TRANSFERASE KAPPA"/>
    <property type="match status" value="1"/>
</dbReference>
<comment type="catalytic activity">
    <reaction evidence="1">
        <text>2-hydroxychromene-2-carboxylate = (3E)-4-(2-hydroxyphenyl)-2-oxobut-3-enoate</text>
        <dbReference type="Rhea" id="RHEA:27401"/>
        <dbReference type="ChEBI" id="CHEBI:59350"/>
        <dbReference type="ChEBI" id="CHEBI:59353"/>
        <dbReference type="EC" id="5.99.1.4"/>
    </reaction>
</comment>
<evidence type="ECO:0000259" key="3">
    <source>
        <dbReference type="Pfam" id="PF01323"/>
    </source>
</evidence>
<dbReference type="GO" id="GO:0004364">
    <property type="term" value="F:glutathione transferase activity"/>
    <property type="evidence" value="ECO:0007669"/>
    <property type="project" value="TreeGrafter"/>
</dbReference>
<dbReference type="InterPro" id="IPR044087">
    <property type="entry name" value="NahD-like"/>
</dbReference>
<dbReference type="Proteomes" id="UP000473531">
    <property type="component" value="Unassembled WGS sequence"/>
</dbReference>
<dbReference type="GO" id="GO:1901170">
    <property type="term" value="P:naphthalene catabolic process"/>
    <property type="evidence" value="ECO:0007669"/>
    <property type="project" value="InterPro"/>
</dbReference>
<comment type="similarity">
    <text evidence="1">Belongs to the GST superfamily. NadH family.</text>
</comment>
<gene>
    <name evidence="4" type="ORF">GRI44_05210</name>
</gene>
<feature type="domain" description="DSBA-like thioredoxin" evidence="3">
    <location>
        <begin position="49"/>
        <end position="242"/>
    </location>
</feature>
<feature type="active site" description="Nucleophile" evidence="2">
    <location>
        <position position="57"/>
    </location>
</feature>
<protein>
    <recommendedName>
        <fullName evidence="1">2-hydroxychromene-2-carboxylate isomerase</fullName>
        <ecNumber evidence="1">5.99.1.4</ecNumber>
    </recommendedName>
</protein>
<dbReference type="InterPro" id="IPR014440">
    <property type="entry name" value="HCCAis_GSTk"/>
</dbReference>
<dbReference type="PIRSF" id="PIRSF006386">
    <property type="entry name" value="HCCAis_GSTk"/>
    <property type="match status" value="1"/>
</dbReference>
<dbReference type="CDD" id="cd03022">
    <property type="entry name" value="DsbA_HCCA_Iso"/>
    <property type="match status" value="1"/>
</dbReference>
<accession>A0A6L7GFA0</accession>
<evidence type="ECO:0000313" key="5">
    <source>
        <dbReference type="Proteomes" id="UP000473531"/>
    </source>
</evidence>
<evidence type="ECO:0000256" key="2">
    <source>
        <dbReference type="PIRSR" id="PIRSR006386-1"/>
    </source>
</evidence>
<proteinExistence type="inferred from homology"/>
<sequence>MPEGVKAHYPARPIAATARVFRLSIKPDQIGTQAELHRQRLRRRAIVAVEFFFDFGSPNAYLAHKVIPAIEARTGEKFTHVPVLLGGIFKATGNQSPMMAFAGIPAKLAYEQMEMRRFISRHGLNRFQLNPHFPVNTLPIMRGAIAAQELGVFDTYVESVFADMWERGLKMDAPDVIAAALQKAGLPAGALGALMQADGVKTRLAENTSAAVEKGVFGSPSFLVDGDALYFGKDRLRDVEEEMLRRKG</sequence>
<dbReference type="EMBL" id="WTYU01000001">
    <property type="protein sequence ID" value="MXP14146.1"/>
    <property type="molecule type" value="Genomic_DNA"/>
</dbReference>
<reference evidence="4 5" key="1">
    <citation type="submission" date="2019-12" db="EMBL/GenBank/DDBJ databases">
        <title>Genomic-based taxomic classification of the family Erythrobacteraceae.</title>
        <authorList>
            <person name="Xu L."/>
        </authorList>
    </citation>
    <scope>NUCLEOTIDE SEQUENCE [LARGE SCALE GENOMIC DNA]</scope>
    <source>
        <strain evidence="4 5">KCTC 52259</strain>
    </source>
</reference>
<dbReference type="GO" id="GO:0006749">
    <property type="term" value="P:glutathione metabolic process"/>
    <property type="evidence" value="ECO:0007669"/>
    <property type="project" value="TreeGrafter"/>
</dbReference>
<dbReference type="GO" id="GO:0018845">
    <property type="term" value="F:2-hydroxychromene-2-carboxylate isomerase activity"/>
    <property type="evidence" value="ECO:0007669"/>
    <property type="project" value="UniProtKB-UniRule"/>
</dbReference>